<organism evidence="1 2">
    <name type="scientific">Hypsizygus marmoreus</name>
    <name type="common">White beech mushroom</name>
    <name type="synonym">Agaricus marmoreus</name>
    <dbReference type="NCBI Taxonomy" id="39966"/>
    <lineage>
        <taxon>Eukaryota</taxon>
        <taxon>Fungi</taxon>
        <taxon>Dikarya</taxon>
        <taxon>Basidiomycota</taxon>
        <taxon>Agaricomycotina</taxon>
        <taxon>Agaricomycetes</taxon>
        <taxon>Agaricomycetidae</taxon>
        <taxon>Agaricales</taxon>
        <taxon>Tricholomatineae</taxon>
        <taxon>Lyophyllaceae</taxon>
        <taxon>Hypsizygus</taxon>
    </lineage>
</organism>
<dbReference type="InParanoid" id="A0A369JDW6"/>
<dbReference type="Proteomes" id="UP000076154">
    <property type="component" value="Unassembled WGS sequence"/>
</dbReference>
<name>A0A369JDW6_HYPMA</name>
<dbReference type="AlphaFoldDB" id="A0A369JDW6"/>
<dbReference type="EMBL" id="LUEZ02000110">
    <property type="protein sequence ID" value="RDB17614.1"/>
    <property type="molecule type" value="Genomic_DNA"/>
</dbReference>
<gene>
    <name evidence="1" type="ORF">Hypma_001106</name>
</gene>
<keyword evidence="2" id="KW-1185">Reference proteome</keyword>
<proteinExistence type="predicted"/>
<dbReference type="OrthoDB" id="3170088at2759"/>
<sequence>MVMKSAGWQLTYKQARQWLKSHSLDPEDMDEPELPDAVGKMLTGIGIPNTTVDPIPVDYPRRGDVAIIILCRISKEDMRSTVPYYTKIREEDADREVKKRILEHSGFKDEDLPWVTAVDPFQASGWRRQETGDA</sequence>
<evidence type="ECO:0000313" key="1">
    <source>
        <dbReference type="EMBL" id="RDB17614.1"/>
    </source>
</evidence>
<reference evidence="1" key="1">
    <citation type="submission" date="2018-04" db="EMBL/GenBank/DDBJ databases">
        <title>Whole genome sequencing of Hypsizygus marmoreus.</title>
        <authorList>
            <person name="Choi I.-G."/>
            <person name="Min B."/>
            <person name="Kim J.-G."/>
            <person name="Kim S."/>
            <person name="Oh Y.-L."/>
            <person name="Kong W.-S."/>
            <person name="Park H."/>
            <person name="Jeong J."/>
            <person name="Song E.-S."/>
        </authorList>
    </citation>
    <scope>NUCLEOTIDE SEQUENCE [LARGE SCALE GENOMIC DNA]</scope>
    <source>
        <strain evidence="1">51987-8</strain>
    </source>
</reference>
<comment type="caution">
    <text evidence="1">The sequence shown here is derived from an EMBL/GenBank/DDBJ whole genome shotgun (WGS) entry which is preliminary data.</text>
</comment>
<accession>A0A369JDW6</accession>
<evidence type="ECO:0000313" key="2">
    <source>
        <dbReference type="Proteomes" id="UP000076154"/>
    </source>
</evidence>
<protein>
    <submittedName>
        <fullName evidence="1">Uncharacterized protein</fullName>
    </submittedName>
</protein>